<keyword evidence="9" id="KW-0674">Reaction center</keyword>
<dbReference type="GO" id="GO:0019684">
    <property type="term" value="P:photosynthesis, light reaction"/>
    <property type="evidence" value="ECO:0007669"/>
    <property type="project" value="InterPro"/>
</dbReference>
<dbReference type="PIRSF" id="PIRSF000017">
    <property type="entry name" value="RC_cytochrome"/>
    <property type="match status" value="1"/>
</dbReference>
<dbReference type="CDD" id="cd09224">
    <property type="entry name" value="CytoC_RC"/>
    <property type="match status" value="1"/>
</dbReference>
<name>B6ITV4_RHOCS</name>
<feature type="binding site" description="covalent" evidence="10">
    <location>
        <position position="153"/>
    </location>
    <ligand>
        <name>heme</name>
        <dbReference type="ChEBI" id="CHEBI:30413"/>
        <label>2</label>
    </ligand>
</feature>
<dbReference type="EMBL" id="CP000613">
    <property type="protein sequence ID" value="ACI99490.1"/>
    <property type="molecule type" value="Genomic_DNA"/>
</dbReference>
<feature type="binding site" description="axial binding residue" evidence="11">
    <location>
        <position position="316"/>
    </location>
    <ligand>
        <name>heme</name>
        <dbReference type="ChEBI" id="CHEBI:30413"/>
        <label>4</label>
    </ligand>
    <ligandPart>
        <name>Fe</name>
        <dbReference type="ChEBI" id="CHEBI:18248"/>
    </ligandPart>
</feature>
<feature type="binding site" description="covalent" evidence="10">
    <location>
        <position position="252"/>
    </location>
    <ligand>
        <name>heme</name>
        <dbReference type="ChEBI" id="CHEBI:30413"/>
        <label>3</label>
    </ligand>
</feature>
<dbReference type="HOGENOM" id="CLU_050380_0_0_5"/>
<proteinExistence type="predicted"/>
<keyword evidence="8 9" id="KW-0408">Iron</keyword>
<reference evidence="13 14" key="1">
    <citation type="journal article" date="2010" name="BMC Genomics">
        <title>Metabolic flexibility revealed in the genome of the cyst-forming alpha-1 proteobacterium Rhodospirillum centenum.</title>
        <authorList>
            <person name="Lu Y.K."/>
            <person name="Marden J."/>
            <person name="Han M."/>
            <person name="Swingley W.D."/>
            <person name="Mastrian S.D."/>
            <person name="Chowdhury S.R."/>
            <person name="Hao J."/>
            <person name="Helmy T."/>
            <person name="Kim S."/>
            <person name="Kurdoglu A.A."/>
            <person name="Matthies H.J."/>
            <person name="Rollo D."/>
            <person name="Stothard P."/>
            <person name="Blankenship R.E."/>
            <person name="Bauer C.E."/>
            <person name="Touchman J.W."/>
        </authorList>
    </citation>
    <scope>NUCLEOTIDE SEQUENCE [LARGE SCALE GENOMIC DNA]</scope>
    <source>
        <strain evidence="14">ATCC 51521 / SW</strain>
    </source>
</reference>
<protein>
    <recommendedName>
        <fullName evidence="2 9">Photosynthetic reaction center cytochrome c subunit</fullName>
    </recommendedName>
</protein>
<feature type="binding site" description="covalent" evidence="10">
    <location>
        <position position="312"/>
    </location>
    <ligand>
        <name>heme</name>
        <dbReference type="ChEBI" id="CHEBI:30413"/>
        <label>4</label>
    </ligand>
</feature>
<evidence type="ECO:0000256" key="10">
    <source>
        <dbReference type="PIRSR" id="PIRSR000017-1"/>
    </source>
</evidence>
<dbReference type="AlphaFoldDB" id="B6ITV4"/>
<evidence type="ECO:0000313" key="14">
    <source>
        <dbReference type="Proteomes" id="UP000001591"/>
    </source>
</evidence>
<evidence type="ECO:0000256" key="5">
    <source>
        <dbReference type="ARBA" id="ARBA00022617"/>
    </source>
</evidence>
<dbReference type="InterPro" id="IPR023119">
    <property type="entry name" value="Multihaem_cyt_PRC_cyt_su-like"/>
</dbReference>
<dbReference type="OrthoDB" id="9813732at2"/>
<dbReference type="GO" id="GO:0005506">
    <property type="term" value="F:iron ion binding"/>
    <property type="evidence" value="ECO:0007669"/>
    <property type="project" value="InterPro"/>
</dbReference>
<dbReference type="RefSeq" id="WP_012567275.1">
    <property type="nucleotide sequence ID" value="NC_011420.2"/>
</dbReference>
<evidence type="ECO:0000256" key="6">
    <source>
        <dbReference type="ARBA" id="ARBA00022723"/>
    </source>
</evidence>
<evidence type="ECO:0000256" key="3">
    <source>
        <dbReference type="ARBA" id="ARBA00022448"/>
    </source>
</evidence>
<feature type="binding site" description="axial binding residue" evidence="11">
    <location>
        <position position="157"/>
    </location>
    <ligand>
        <name>heme</name>
        <dbReference type="ChEBI" id="CHEBI:30413"/>
        <label>2</label>
    </ligand>
    <ligandPart>
        <name>Fe</name>
        <dbReference type="ChEBI" id="CHEBI:18248"/>
    </ligandPart>
</feature>
<evidence type="ECO:0000256" key="1">
    <source>
        <dbReference type="ARBA" id="ARBA00003196"/>
    </source>
</evidence>
<dbReference type="GO" id="GO:0020037">
    <property type="term" value="F:heme binding"/>
    <property type="evidence" value="ECO:0007669"/>
    <property type="project" value="InterPro"/>
</dbReference>
<keyword evidence="7 9" id="KW-0249">Electron transport</keyword>
<keyword evidence="14" id="KW-1185">Reference proteome</keyword>
<evidence type="ECO:0000256" key="4">
    <source>
        <dbReference type="ARBA" id="ARBA00022531"/>
    </source>
</evidence>
<dbReference type="Pfam" id="PF02276">
    <property type="entry name" value="CytoC_RC"/>
    <property type="match status" value="1"/>
</dbReference>
<evidence type="ECO:0000256" key="7">
    <source>
        <dbReference type="ARBA" id="ARBA00022982"/>
    </source>
</evidence>
<gene>
    <name evidence="13" type="primary">pufC</name>
    <name evidence="13" type="ordered locus">RC1_2101</name>
</gene>
<dbReference type="NCBIfam" id="NF040706">
    <property type="entry name" value="photo_cyt_PufC"/>
    <property type="match status" value="1"/>
</dbReference>
<evidence type="ECO:0000256" key="2">
    <source>
        <dbReference type="ARBA" id="ARBA00015978"/>
    </source>
</evidence>
<evidence type="ECO:0000256" key="8">
    <source>
        <dbReference type="ARBA" id="ARBA00023004"/>
    </source>
</evidence>
<keyword evidence="6 9" id="KW-0479">Metal-binding</keyword>
<feature type="binding site" description="axial binding residue" evidence="11">
    <location>
        <position position="241"/>
    </location>
    <ligand>
        <name>heme</name>
        <dbReference type="ChEBI" id="CHEBI:30413"/>
        <label>3</label>
    </ligand>
    <ligandPart>
        <name>Fe</name>
        <dbReference type="ChEBI" id="CHEBI:18248"/>
    </ligandPart>
</feature>
<dbReference type="STRING" id="414684.RC1_2101"/>
<feature type="binding site" description="covalent" evidence="10">
    <location>
        <position position="156"/>
    </location>
    <ligand>
        <name>heme</name>
        <dbReference type="ChEBI" id="CHEBI:30413"/>
        <label>2</label>
    </ligand>
</feature>
<feature type="binding site" description="covalent" evidence="10">
    <location>
        <position position="110"/>
    </location>
    <ligand>
        <name>heme</name>
        <dbReference type="ChEBI" id="CHEBI:30413"/>
        <label>1</label>
    </ligand>
</feature>
<sequence>MSMTFRIAIAVVVVYCIGLLFTFERPPVDVTQTGYRGLAQQQVKNPRTEAEKVAANKVPAPIEAVDSTGPLAGEIYKNVTVLGDLPDAQFLRLMSAITEWVSPEQGCAYCHVEGEDLAADTLYTKVVSRRMIEMTRHINTKWESHVAQTGVTCYTCHRGQPVPAGIWFTDPGRKHTPGMAGYTAGQNEAAPAVGYAALPVDPFTTFFQGGEKNSIRVISTAALPTDNKADIKQTEATYALMFHLSESMGVNCTFCHNSRSFAQWDQSPPQRATAWYGIRLVRDLNDAYLNPLQSTFPKNRLGPLGDAPKVNCTTCHQGVNKPLYGNASLLAAHPELDREAGVVPAKAPAPQPAPAEQTPPQQ</sequence>
<dbReference type="GO" id="GO:0009055">
    <property type="term" value="F:electron transfer activity"/>
    <property type="evidence" value="ECO:0007669"/>
    <property type="project" value="InterPro"/>
</dbReference>
<feature type="binding site" description="axial binding residue" evidence="11">
    <location>
        <position position="145"/>
    </location>
    <ligand>
        <name>heme</name>
        <dbReference type="ChEBI" id="CHEBI:30413"/>
        <label>4</label>
    </ligand>
    <ligandPart>
        <name>Fe</name>
        <dbReference type="ChEBI" id="CHEBI:18248"/>
    </ligandPart>
</feature>
<keyword evidence="4 9" id="KW-0602">Photosynthesis</keyword>
<dbReference type="SUPFAM" id="SSF48695">
    <property type="entry name" value="Multiheme cytochromes"/>
    <property type="match status" value="1"/>
</dbReference>
<dbReference type="InterPro" id="IPR003158">
    <property type="entry name" value="Photosyn_RC_cyt_c-su"/>
</dbReference>
<dbReference type="GO" id="GO:0030077">
    <property type="term" value="C:plasma membrane light-harvesting complex"/>
    <property type="evidence" value="ECO:0007669"/>
    <property type="project" value="InterPro"/>
</dbReference>
<evidence type="ECO:0000256" key="12">
    <source>
        <dbReference type="SAM" id="MobiDB-lite"/>
    </source>
</evidence>
<keyword evidence="5 9" id="KW-0349">Heme</keyword>
<feature type="binding site" description="axial binding residue" evidence="11">
    <location>
        <position position="94"/>
    </location>
    <ligand>
        <name>heme</name>
        <dbReference type="ChEBI" id="CHEBI:30413"/>
        <label>1</label>
    </ligand>
    <ligandPart>
        <name>Fe</name>
        <dbReference type="ChEBI" id="CHEBI:18248"/>
    </ligandPart>
</feature>
<dbReference type="InterPro" id="IPR036280">
    <property type="entry name" value="Multihaem_cyt_sf"/>
</dbReference>
<feature type="binding site" description="axial binding residue" evidence="11">
    <location>
        <position position="131"/>
    </location>
    <ligand>
        <name>heme</name>
        <dbReference type="ChEBI" id="CHEBI:30413"/>
        <label>2</label>
    </ligand>
    <ligandPart>
        <name>Fe</name>
        <dbReference type="ChEBI" id="CHEBI:18248"/>
    </ligandPart>
</feature>
<comment type="PTM">
    <text evidence="9 10">Binds 4 heme groups per subunit.</text>
</comment>
<feature type="binding site" description="axial binding residue" evidence="11">
    <location>
        <position position="111"/>
    </location>
    <ligand>
        <name>heme</name>
        <dbReference type="ChEBI" id="CHEBI:30413"/>
        <label>1</label>
    </ligand>
    <ligandPart>
        <name>Fe</name>
        <dbReference type="ChEBI" id="CHEBI:18248"/>
    </ligandPart>
</feature>
<dbReference type="KEGG" id="rce:RC1_2101"/>
<dbReference type="Proteomes" id="UP000001591">
    <property type="component" value="Chromosome"/>
</dbReference>
<comment type="function">
    <text evidence="1 9">The reaction center of purple bacteria contains a tightly bound cytochrome molecule which re-reduces the photo oxidized primary electron donor.</text>
</comment>
<evidence type="ECO:0000256" key="11">
    <source>
        <dbReference type="PIRSR" id="PIRSR000017-2"/>
    </source>
</evidence>
<accession>B6ITV4</accession>
<evidence type="ECO:0000256" key="9">
    <source>
        <dbReference type="PIRNR" id="PIRNR000017"/>
    </source>
</evidence>
<dbReference type="eggNOG" id="ENOG502Z7SF">
    <property type="taxonomic scope" value="Bacteria"/>
</dbReference>
<dbReference type="Gene3D" id="1.10.468.10">
    <property type="entry name" value="Photosynthetic Reaction Center, subunit C, domain 2"/>
    <property type="match status" value="2"/>
</dbReference>
<feature type="binding site" description="covalent" evidence="10">
    <location>
        <position position="255"/>
    </location>
    <ligand>
        <name>heme</name>
        <dbReference type="ChEBI" id="CHEBI:30413"/>
        <label>3</label>
    </ligand>
</feature>
<feature type="binding site" description="covalent" evidence="10">
    <location>
        <position position="315"/>
    </location>
    <ligand>
        <name>heme</name>
        <dbReference type="ChEBI" id="CHEBI:30413"/>
        <label>4</label>
    </ligand>
</feature>
<feature type="binding site" description="covalent" evidence="10">
    <location>
        <position position="107"/>
    </location>
    <ligand>
        <name>heme</name>
        <dbReference type="ChEBI" id="CHEBI:30413"/>
        <label>1</label>
    </ligand>
</feature>
<evidence type="ECO:0000313" key="13">
    <source>
        <dbReference type="EMBL" id="ACI99490.1"/>
    </source>
</evidence>
<feature type="region of interest" description="Disordered" evidence="12">
    <location>
        <begin position="336"/>
        <end position="362"/>
    </location>
</feature>
<keyword evidence="3 9" id="KW-0813">Transport</keyword>
<organism evidence="13 14">
    <name type="scientific">Rhodospirillum centenum (strain ATCC 51521 / SW)</name>
    <dbReference type="NCBI Taxonomy" id="414684"/>
    <lineage>
        <taxon>Bacteria</taxon>
        <taxon>Pseudomonadati</taxon>
        <taxon>Pseudomonadota</taxon>
        <taxon>Alphaproteobacteria</taxon>
        <taxon>Rhodospirillales</taxon>
        <taxon>Rhodospirillaceae</taxon>
        <taxon>Rhodospirillum</taxon>
    </lineage>
</organism>
<feature type="binding site" description="axial binding residue" evidence="11">
    <location>
        <position position="256"/>
    </location>
    <ligand>
        <name>heme</name>
        <dbReference type="ChEBI" id="CHEBI:30413"/>
        <label>3</label>
    </ligand>
    <ligandPart>
        <name>Fe</name>
        <dbReference type="ChEBI" id="CHEBI:18248"/>
    </ligandPart>
</feature>